<dbReference type="InterPro" id="IPR050797">
    <property type="entry name" value="Carb_Metab_Trans_Reg"/>
</dbReference>
<dbReference type="RefSeq" id="XP_009222112.1">
    <property type="nucleotide sequence ID" value="XM_009223848.1"/>
</dbReference>
<feature type="region of interest" description="Disordered" evidence="6">
    <location>
        <begin position="215"/>
        <end position="281"/>
    </location>
</feature>
<keyword evidence="5" id="KW-0539">Nucleus</keyword>
<feature type="region of interest" description="Disordered" evidence="6">
    <location>
        <begin position="1"/>
        <end position="26"/>
    </location>
</feature>
<dbReference type="PROSITE" id="PS00463">
    <property type="entry name" value="ZN2_CY6_FUNGAL_1"/>
    <property type="match status" value="1"/>
</dbReference>
<dbReference type="EnsemblFungi" id="EJT76112">
    <property type="protein sequence ID" value="EJT76112"/>
    <property type="gene ID" value="GGTG_06036"/>
</dbReference>
<evidence type="ECO:0000256" key="4">
    <source>
        <dbReference type="ARBA" id="ARBA00023163"/>
    </source>
</evidence>
<dbReference type="SMART" id="SM00066">
    <property type="entry name" value="GAL4"/>
    <property type="match status" value="1"/>
</dbReference>
<dbReference type="EMBL" id="GL385397">
    <property type="protein sequence ID" value="EJT76112.1"/>
    <property type="molecule type" value="Genomic_DNA"/>
</dbReference>
<reference evidence="8" key="3">
    <citation type="submission" date="2010-09" db="EMBL/GenBank/DDBJ databases">
        <title>Annotation of Gaeumannomyces graminis var. tritici R3-111a-1.</title>
        <authorList>
            <consortium name="The Broad Institute Genome Sequencing Platform"/>
            <person name="Ma L.-J."/>
            <person name="Dead R."/>
            <person name="Young S.K."/>
            <person name="Zeng Q."/>
            <person name="Gargeya S."/>
            <person name="Fitzgerald M."/>
            <person name="Haas B."/>
            <person name="Abouelleil A."/>
            <person name="Alvarado L."/>
            <person name="Arachchi H.M."/>
            <person name="Berlin A."/>
            <person name="Brown A."/>
            <person name="Chapman S.B."/>
            <person name="Chen Z."/>
            <person name="Dunbar C."/>
            <person name="Freedman E."/>
            <person name="Gearin G."/>
            <person name="Gellesch M."/>
            <person name="Goldberg J."/>
            <person name="Griggs A."/>
            <person name="Gujja S."/>
            <person name="Heiman D."/>
            <person name="Howarth C."/>
            <person name="Larson L."/>
            <person name="Lui A."/>
            <person name="MacDonald P.J.P."/>
            <person name="Mehta T."/>
            <person name="Montmayeur A."/>
            <person name="Murphy C."/>
            <person name="Neiman D."/>
            <person name="Pearson M."/>
            <person name="Priest M."/>
            <person name="Roberts A."/>
            <person name="Saif S."/>
            <person name="Shea T."/>
            <person name="Shenoy N."/>
            <person name="Sisk P."/>
            <person name="Stolte C."/>
            <person name="Sykes S."/>
            <person name="Yandava C."/>
            <person name="Wortman J."/>
            <person name="Nusbaum C."/>
            <person name="Birren B."/>
        </authorList>
    </citation>
    <scope>NUCLEOTIDE SEQUENCE</scope>
    <source>
        <strain evidence="8">R3-111a-1</strain>
    </source>
</reference>
<reference evidence="9" key="5">
    <citation type="submission" date="2018-04" db="UniProtKB">
        <authorList>
            <consortium name="EnsemblFungi"/>
        </authorList>
    </citation>
    <scope>IDENTIFICATION</scope>
    <source>
        <strain evidence="9">R3-111a-1</strain>
    </source>
</reference>
<dbReference type="CDD" id="cd00067">
    <property type="entry name" value="GAL4"/>
    <property type="match status" value="1"/>
</dbReference>
<proteinExistence type="predicted"/>
<evidence type="ECO:0000256" key="3">
    <source>
        <dbReference type="ARBA" id="ARBA00023125"/>
    </source>
</evidence>
<dbReference type="PANTHER" id="PTHR31668">
    <property type="entry name" value="GLUCOSE TRANSPORT TRANSCRIPTION REGULATOR RGT1-RELATED-RELATED"/>
    <property type="match status" value="1"/>
</dbReference>
<gene>
    <name evidence="9" type="primary">20346494</name>
    <name evidence="8" type="ORF">GGTG_06036</name>
</gene>
<evidence type="ECO:0000256" key="2">
    <source>
        <dbReference type="ARBA" id="ARBA00023015"/>
    </source>
</evidence>
<evidence type="ECO:0000259" key="7">
    <source>
        <dbReference type="PROSITE" id="PS50048"/>
    </source>
</evidence>
<keyword evidence="1" id="KW-0479">Metal-binding</keyword>
<protein>
    <recommendedName>
        <fullName evidence="7">Zn(2)-C6 fungal-type domain-containing protein</fullName>
    </recommendedName>
</protein>
<sequence>MASLEAPVASIAPESGVSRQQKQRRACDECRTRKLACSKEPSGCARCVREGIVCHYSPQKQMGRPRKRPRAEVPSDSGDRATQSQPPPQQDLPTIGDDTDFISMMPDFAAFDLDPTLADSGPSLFDMLDPNLSATFIQPSNEIGNQVEAGTVGPGDRYSGPWGGFIGLGSEGESAGAVAADGSDVWAQQPPQAKSHPPPQRQLLNLHLTNGILFSGLDDFGPEPGPTPSPPSLASDGPPTPVVASIIGNSPVSWSSLPRQSQHHQALNEIPRTGSSTTARSKGSCPCLAKMYLALDSLQNLPEKVEHAMACARGAAKTAWEVTECPACSPPDFTDPLHKPSTQSFQNLMLLGALLPSIANAYNTILPMIDAEAEACRVETAAARRHDPLTRAVPQLVFDIKTYGGLWGRVADRCGDFESIMAAKSLDPDMWRSLVRAMLRLDVYGLSAEFCGNPTMLGVRPAEIVCQIGLKDIVDFLLERSRARHAKIDELVAAGEIVDASCLNHKPLPPGQKHACQNVLEVARLSIERLVIA</sequence>
<dbReference type="Pfam" id="PF00172">
    <property type="entry name" value="Zn_clus"/>
    <property type="match status" value="1"/>
</dbReference>
<evidence type="ECO:0000313" key="10">
    <source>
        <dbReference type="Proteomes" id="UP000006039"/>
    </source>
</evidence>
<evidence type="ECO:0000256" key="1">
    <source>
        <dbReference type="ARBA" id="ARBA00022723"/>
    </source>
</evidence>
<keyword evidence="10" id="KW-1185">Reference proteome</keyword>
<reference evidence="10" key="1">
    <citation type="submission" date="2010-07" db="EMBL/GenBank/DDBJ databases">
        <title>The genome sequence of Gaeumannomyces graminis var. tritici strain R3-111a-1.</title>
        <authorList>
            <consortium name="The Broad Institute Genome Sequencing Platform"/>
            <person name="Ma L.-J."/>
            <person name="Dead R."/>
            <person name="Young S."/>
            <person name="Zeng Q."/>
            <person name="Koehrsen M."/>
            <person name="Alvarado L."/>
            <person name="Berlin A."/>
            <person name="Chapman S.B."/>
            <person name="Chen Z."/>
            <person name="Freedman E."/>
            <person name="Gellesch M."/>
            <person name="Goldberg J."/>
            <person name="Griggs A."/>
            <person name="Gujja S."/>
            <person name="Heilman E.R."/>
            <person name="Heiman D."/>
            <person name="Hepburn T."/>
            <person name="Howarth C."/>
            <person name="Jen D."/>
            <person name="Larson L."/>
            <person name="Mehta T."/>
            <person name="Neiman D."/>
            <person name="Pearson M."/>
            <person name="Roberts A."/>
            <person name="Saif S."/>
            <person name="Shea T."/>
            <person name="Shenoy N."/>
            <person name="Sisk P."/>
            <person name="Stolte C."/>
            <person name="Sykes S."/>
            <person name="Walk T."/>
            <person name="White J."/>
            <person name="Yandava C."/>
            <person name="Haas B."/>
            <person name="Nusbaum C."/>
            <person name="Birren B."/>
        </authorList>
    </citation>
    <scope>NUCLEOTIDE SEQUENCE [LARGE SCALE GENOMIC DNA]</scope>
    <source>
        <strain evidence="10">R3-111a-1</strain>
    </source>
</reference>
<evidence type="ECO:0000313" key="8">
    <source>
        <dbReference type="EMBL" id="EJT76112.1"/>
    </source>
</evidence>
<dbReference type="GeneID" id="20346494"/>
<dbReference type="InterPro" id="IPR001138">
    <property type="entry name" value="Zn2Cys6_DnaBD"/>
</dbReference>
<accession>J3NXN0</accession>
<feature type="compositionally biased region" description="Polar residues" evidence="6">
    <location>
        <begin position="247"/>
        <end position="265"/>
    </location>
</feature>
<keyword evidence="4" id="KW-0804">Transcription</keyword>
<reference evidence="9" key="4">
    <citation type="journal article" date="2015" name="G3 (Bethesda)">
        <title>Genome sequences of three phytopathogenic species of the Magnaporthaceae family of fungi.</title>
        <authorList>
            <person name="Okagaki L.H."/>
            <person name="Nunes C.C."/>
            <person name="Sailsbery J."/>
            <person name="Clay B."/>
            <person name="Brown D."/>
            <person name="John T."/>
            <person name="Oh Y."/>
            <person name="Young N."/>
            <person name="Fitzgerald M."/>
            <person name="Haas B.J."/>
            <person name="Zeng Q."/>
            <person name="Young S."/>
            <person name="Adiconis X."/>
            <person name="Fan L."/>
            <person name="Levin J.Z."/>
            <person name="Mitchell T.K."/>
            <person name="Okubara P.A."/>
            <person name="Farman M.L."/>
            <person name="Kohn L.M."/>
            <person name="Birren B."/>
            <person name="Ma L.-J."/>
            <person name="Dean R.A."/>
        </authorList>
    </citation>
    <scope>NUCLEOTIDE SEQUENCE</scope>
    <source>
        <strain evidence="9">R3-111a-1</strain>
    </source>
</reference>
<dbReference type="SUPFAM" id="SSF57701">
    <property type="entry name" value="Zn2/Cys6 DNA-binding domain"/>
    <property type="match status" value="1"/>
</dbReference>
<dbReference type="GO" id="GO:0000981">
    <property type="term" value="F:DNA-binding transcription factor activity, RNA polymerase II-specific"/>
    <property type="evidence" value="ECO:0007669"/>
    <property type="project" value="InterPro"/>
</dbReference>
<dbReference type="InterPro" id="IPR036864">
    <property type="entry name" value="Zn2-C6_fun-type_DNA-bd_sf"/>
</dbReference>
<keyword evidence="3" id="KW-0238">DNA-binding</keyword>
<dbReference type="PANTHER" id="PTHR31668:SF26">
    <property type="entry name" value="GLUCOSE TRANSPORT TRANSCRIPTION REGULATOR RGT1-RELATED"/>
    <property type="match status" value="1"/>
</dbReference>
<evidence type="ECO:0000313" key="9">
    <source>
        <dbReference type="EnsemblFungi" id="EJT76112"/>
    </source>
</evidence>
<dbReference type="AlphaFoldDB" id="J3NXN0"/>
<dbReference type="eggNOG" id="ENOG502SE9E">
    <property type="taxonomic scope" value="Eukaryota"/>
</dbReference>
<dbReference type="Gene3D" id="4.10.240.10">
    <property type="entry name" value="Zn(2)-C6 fungal-type DNA-binding domain"/>
    <property type="match status" value="1"/>
</dbReference>
<dbReference type="OrthoDB" id="3498215at2759"/>
<feature type="compositionally biased region" description="Basic and acidic residues" evidence="6">
    <location>
        <begin position="70"/>
        <end position="79"/>
    </location>
</feature>
<name>J3NXN0_GAET3</name>
<reference evidence="8" key="2">
    <citation type="submission" date="2010-07" db="EMBL/GenBank/DDBJ databases">
        <authorList>
            <consortium name="The Broad Institute Genome Sequencing Platform"/>
            <consortium name="Broad Institute Genome Sequencing Center for Infectious Disease"/>
            <person name="Ma L.-J."/>
            <person name="Dead R."/>
            <person name="Young S."/>
            <person name="Zeng Q."/>
            <person name="Koehrsen M."/>
            <person name="Alvarado L."/>
            <person name="Berlin A."/>
            <person name="Chapman S.B."/>
            <person name="Chen Z."/>
            <person name="Freedman E."/>
            <person name="Gellesch M."/>
            <person name="Goldberg J."/>
            <person name="Griggs A."/>
            <person name="Gujja S."/>
            <person name="Heilman E.R."/>
            <person name="Heiman D."/>
            <person name="Hepburn T."/>
            <person name="Howarth C."/>
            <person name="Jen D."/>
            <person name="Larson L."/>
            <person name="Mehta T."/>
            <person name="Neiman D."/>
            <person name="Pearson M."/>
            <person name="Roberts A."/>
            <person name="Saif S."/>
            <person name="Shea T."/>
            <person name="Shenoy N."/>
            <person name="Sisk P."/>
            <person name="Stolte C."/>
            <person name="Sykes S."/>
            <person name="Walk T."/>
            <person name="White J."/>
            <person name="Yandava C."/>
            <person name="Haas B."/>
            <person name="Nusbaum C."/>
            <person name="Birren B."/>
        </authorList>
    </citation>
    <scope>NUCLEOTIDE SEQUENCE</scope>
    <source>
        <strain evidence="8">R3-111a-1</strain>
    </source>
</reference>
<dbReference type="PRINTS" id="PR00755">
    <property type="entry name" value="AFLATOXINBRP"/>
</dbReference>
<evidence type="ECO:0000256" key="6">
    <source>
        <dbReference type="SAM" id="MobiDB-lite"/>
    </source>
</evidence>
<dbReference type="GO" id="GO:0008270">
    <property type="term" value="F:zinc ion binding"/>
    <property type="evidence" value="ECO:0007669"/>
    <property type="project" value="InterPro"/>
</dbReference>
<feature type="domain" description="Zn(2)-C6 fungal-type" evidence="7">
    <location>
        <begin position="26"/>
        <end position="56"/>
    </location>
</feature>
<keyword evidence="2" id="KW-0805">Transcription regulation</keyword>
<dbReference type="PROSITE" id="PS50048">
    <property type="entry name" value="ZN2_CY6_FUNGAL_2"/>
    <property type="match status" value="1"/>
</dbReference>
<evidence type="ECO:0000256" key="5">
    <source>
        <dbReference type="ARBA" id="ARBA00023242"/>
    </source>
</evidence>
<dbReference type="Proteomes" id="UP000006039">
    <property type="component" value="Unassembled WGS sequence"/>
</dbReference>
<organism evidence="8">
    <name type="scientific">Gaeumannomyces tritici (strain R3-111a-1)</name>
    <name type="common">Wheat and barley take-all root rot fungus</name>
    <name type="synonym">Gaeumannomyces graminis var. tritici</name>
    <dbReference type="NCBI Taxonomy" id="644352"/>
    <lineage>
        <taxon>Eukaryota</taxon>
        <taxon>Fungi</taxon>
        <taxon>Dikarya</taxon>
        <taxon>Ascomycota</taxon>
        <taxon>Pezizomycotina</taxon>
        <taxon>Sordariomycetes</taxon>
        <taxon>Sordariomycetidae</taxon>
        <taxon>Magnaporthales</taxon>
        <taxon>Magnaporthaceae</taxon>
        <taxon>Gaeumannomyces</taxon>
    </lineage>
</organism>
<dbReference type="GO" id="GO:0003677">
    <property type="term" value="F:DNA binding"/>
    <property type="evidence" value="ECO:0007669"/>
    <property type="project" value="UniProtKB-KW"/>
</dbReference>
<dbReference type="VEuPathDB" id="FungiDB:GGTG_06036"/>
<dbReference type="STRING" id="644352.J3NXN0"/>
<feature type="region of interest" description="Disordered" evidence="6">
    <location>
        <begin position="58"/>
        <end position="99"/>
    </location>
</feature>
<dbReference type="HOGENOM" id="CLU_026660_3_0_1"/>